<evidence type="ECO:0000313" key="18">
    <source>
        <dbReference type="Proteomes" id="UP000515154"/>
    </source>
</evidence>
<dbReference type="InterPro" id="IPR018000">
    <property type="entry name" value="Neurotransmitter_ion_chnl_CS"/>
</dbReference>
<evidence type="ECO:0000256" key="15">
    <source>
        <dbReference type="RuleBase" id="RU000687"/>
    </source>
</evidence>
<keyword evidence="11" id="KW-0325">Glycoprotein</keyword>
<keyword evidence="18" id="KW-1185">Reference proteome</keyword>
<evidence type="ECO:0000256" key="6">
    <source>
        <dbReference type="ARBA" id="ARBA00023018"/>
    </source>
</evidence>
<keyword evidence="13 15" id="KW-0407">Ion channel</keyword>
<evidence type="ECO:0000256" key="5">
    <source>
        <dbReference type="ARBA" id="ARBA00022989"/>
    </source>
</evidence>
<dbReference type="PRINTS" id="PR00252">
    <property type="entry name" value="NRIONCHANNEL"/>
</dbReference>
<dbReference type="GO" id="GO:0004888">
    <property type="term" value="F:transmembrane signaling receptor activity"/>
    <property type="evidence" value="ECO:0007669"/>
    <property type="project" value="InterPro"/>
</dbReference>
<dbReference type="GO" id="GO:0022848">
    <property type="term" value="F:acetylcholine-gated monoatomic cation-selective channel activity"/>
    <property type="evidence" value="ECO:0007669"/>
    <property type="project" value="InterPro"/>
</dbReference>
<dbReference type="FunFam" id="2.70.170.10:FF:000016">
    <property type="entry name" value="Nicotinic acetylcholine receptor subunit"/>
    <property type="match status" value="1"/>
</dbReference>
<evidence type="ECO:0000256" key="1">
    <source>
        <dbReference type="ARBA" id="ARBA00009237"/>
    </source>
</evidence>
<dbReference type="Gene3D" id="2.70.170.10">
    <property type="entry name" value="Neurotransmitter-gated ion-channel ligand-binding domain"/>
    <property type="match status" value="1"/>
</dbReference>
<evidence type="ECO:0000256" key="3">
    <source>
        <dbReference type="ARBA" id="ARBA00022475"/>
    </source>
</evidence>
<evidence type="ECO:0000259" key="16">
    <source>
        <dbReference type="Pfam" id="PF02931"/>
    </source>
</evidence>
<feature type="transmembrane region" description="Helical" evidence="15">
    <location>
        <begin position="264"/>
        <end position="287"/>
    </location>
</feature>
<reference evidence="19" key="1">
    <citation type="submission" date="2025-08" db="UniProtKB">
        <authorList>
            <consortium name="RefSeq"/>
        </authorList>
    </citation>
    <scope>IDENTIFICATION</scope>
</reference>
<keyword evidence="5 15" id="KW-1133">Transmembrane helix</keyword>
<keyword evidence="4 15" id="KW-0812">Transmembrane</keyword>
<dbReference type="CDD" id="cd19051">
    <property type="entry name" value="LGIC_TM_cation"/>
    <property type="match status" value="1"/>
</dbReference>
<proteinExistence type="inferred from homology"/>
<dbReference type="Gene3D" id="1.20.58.390">
    <property type="entry name" value="Neurotransmitter-gated ion-channel transmembrane domain"/>
    <property type="match status" value="1"/>
</dbReference>
<dbReference type="AlphaFoldDB" id="A0A7E6F9G9"/>
<comment type="similarity">
    <text evidence="1">Belongs to the ligand-gated ion channel (TC 1.A.9) family. Acetylcholine receptor (TC 1.A.9.1) subfamily.</text>
</comment>
<dbReference type="PRINTS" id="PR00254">
    <property type="entry name" value="NICOTINICR"/>
</dbReference>
<dbReference type="PROSITE" id="PS00236">
    <property type="entry name" value="NEUROTR_ION_CHANNEL"/>
    <property type="match status" value="1"/>
</dbReference>
<dbReference type="Pfam" id="PF02931">
    <property type="entry name" value="Neur_chan_LBD"/>
    <property type="match status" value="1"/>
</dbReference>
<keyword evidence="9" id="KW-1015">Disulfide bond</keyword>
<keyword evidence="2 15" id="KW-0813">Transport</keyword>
<dbReference type="InterPro" id="IPR038050">
    <property type="entry name" value="Neuro_actylchol_rec"/>
</dbReference>
<feature type="transmembrane region" description="Helical" evidence="15">
    <location>
        <begin position="12"/>
        <end position="35"/>
    </location>
</feature>
<keyword evidence="3" id="KW-1003">Cell membrane</keyword>
<dbReference type="RefSeq" id="XP_036363925.1">
    <property type="nucleotide sequence ID" value="XM_036508032.1"/>
</dbReference>
<name>A0A7E6F9G9_9MOLL</name>
<evidence type="ECO:0000256" key="8">
    <source>
        <dbReference type="ARBA" id="ARBA00023136"/>
    </source>
</evidence>
<keyword evidence="12" id="KW-1071">Ligand-gated ion channel</keyword>
<evidence type="ECO:0000256" key="2">
    <source>
        <dbReference type="ARBA" id="ARBA00022448"/>
    </source>
</evidence>
<accession>A0A7E6F9G9</accession>
<dbReference type="Proteomes" id="UP000515154">
    <property type="component" value="Linkage group LG12"/>
</dbReference>
<evidence type="ECO:0000256" key="7">
    <source>
        <dbReference type="ARBA" id="ARBA00023065"/>
    </source>
</evidence>
<evidence type="ECO:0000313" key="19">
    <source>
        <dbReference type="RefSeq" id="XP_036363925.1"/>
    </source>
</evidence>
<dbReference type="GO" id="GO:0045211">
    <property type="term" value="C:postsynaptic membrane"/>
    <property type="evidence" value="ECO:0007669"/>
    <property type="project" value="InterPro"/>
</dbReference>
<feature type="transmembrane region" description="Helical" evidence="15">
    <location>
        <begin position="323"/>
        <end position="346"/>
    </location>
</feature>
<keyword evidence="6" id="KW-0770">Synapse</keyword>
<protein>
    <submittedName>
        <fullName evidence="19">Neuronal acetylcholine receptor subunit alpha-10-like isoform X2</fullName>
    </submittedName>
</protein>
<feature type="transmembrane region" description="Helical" evidence="15">
    <location>
        <begin position="481"/>
        <end position="501"/>
    </location>
</feature>
<evidence type="ECO:0000256" key="14">
    <source>
        <dbReference type="ARBA" id="ARBA00034099"/>
    </source>
</evidence>
<dbReference type="Pfam" id="PF02932">
    <property type="entry name" value="Neur_chan_memb"/>
    <property type="match status" value="1"/>
</dbReference>
<keyword evidence="10" id="KW-0675">Receptor</keyword>
<feature type="transmembrane region" description="Helical" evidence="15">
    <location>
        <begin position="293"/>
        <end position="311"/>
    </location>
</feature>
<feature type="domain" description="Neurotransmitter-gated ion-channel transmembrane" evidence="17">
    <location>
        <begin position="269"/>
        <end position="490"/>
    </location>
</feature>
<dbReference type="InterPro" id="IPR036719">
    <property type="entry name" value="Neuro-gated_channel_TM_sf"/>
</dbReference>
<comment type="subcellular location">
    <subcellularLocation>
        <location evidence="14">Synaptic cell membrane</location>
        <topology evidence="14">Multi-pass membrane protein</topology>
    </subcellularLocation>
</comment>
<gene>
    <name evidence="19" type="primary">LOC115217991</name>
</gene>
<dbReference type="InterPro" id="IPR036734">
    <property type="entry name" value="Neur_chan_lig-bd_sf"/>
</dbReference>
<dbReference type="InterPro" id="IPR006201">
    <property type="entry name" value="Neur_channel"/>
</dbReference>
<dbReference type="CDD" id="cd18997">
    <property type="entry name" value="LGIC_ECD_nAChR"/>
    <property type="match status" value="1"/>
</dbReference>
<evidence type="ECO:0000256" key="9">
    <source>
        <dbReference type="ARBA" id="ARBA00023157"/>
    </source>
</evidence>
<dbReference type="InterPro" id="IPR006202">
    <property type="entry name" value="Neur_chan_lig-bd"/>
</dbReference>
<organism evidence="18 19">
    <name type="scientific">Octopus sinensis</name>
    <name type="common">East Asian common octopus</name>
    <dbReference type="NCBI Taxonomy" id="2607531"/>
    <lineage>
        <taxon>Eukaryota</taxon>
        <taxon>Metazoa</taxon>
        <taxon>Spiralia</taxon>
        <taxon>Lophotrochozoa</taxon>
        <taxon>Mollusca</taxon>
        <taxon>Cephalopoda</taxon>
        <taxon>Coleoidea</taxon>
        <taxon>Octopodiformes</taxon>
        <taxon>Octopoda</taxon>
        <taxon>Incirrata</taxon>
        <taxon>Octopodidae</taxon>
        <taxon>Octopus</taxon>
    </lineage>
</organism>
<dbReference type="InterPro" id="IPR002394">
    <property type="entry name" value="Nicotinic_acetylcholine_rcpt"/>
</dbReference>
<evidence type="ECO:0000256" key="12">
    <source>
        <dbReference type="ARBA" id="ARBA00023286"/>
    </source>
</evidence>
<evidence type="ECO:0000256" key="10">
    <source>
        <dbReference type="ARBA" id="ARBA00023170"/>
    </source>
</evidence>
<dbReference type="InterPro" id="IPR006029">
    <property type="entry name" value="Neurotrans-gated_channel_TM"/>
</dbReference>
<dbReference type="SUPFAM" id="SSF63712">
    <property type="entry name" value="Nicotinic receptor ligand binding domain-like"/>
    <property type="match status" value="1"/>
</dbReference>
<sequence>MSLELPVYGLIWGPWCHTLAWLLWTLQLILSTSWVSAASGRSRINQYHGVERRLFAQLFDNYNSLSRPVRNASSTVSVDFGLSLNQILDLDEKNQVLTTAVWIYEEWIDENLKWEPEVYQGLNMIVVPSELLWVPDIFIFNTASENNAGYVNVTGSKIMIKPSGRVRWMVPLMIKSSCSVDVTYFPYDSQQCTVRFGSWVYDGEQLNLFNEPSKPDLSKYVENSEFVLLNVSLSRVAADSDCCPGDGWHPMIHFTIEIDRKSLYYDYIVIAPTLMLCVMTLASFLLPCHCGEKIAIGLTVFLTLYVLELLVAKNTPDSNATPILGVFLILVMTLNCVSLIMATVVMNIRKHADEKLCPKVPPCLLWMCKKCLSKFTITRLRDWQHPIVSCEEMRGSRMLATSLSDLLEMSEANTTDFPTCKELTKNTQDGESQQSHTICCHPSNYRSSYDTDSVTNMGIVSLTRRKYEWYFCAEVVDKFSFFIYGVIMGVTILTSLVIVPYTQSRSYKG</sequence>
<evidence type="ECO:0000256" key="11">
    <source>
        <dbReference type="ARBA" id="ARBA00023180"/>
    </source>
</evidence>
<dbReference type="PANTHER" id="PTHR18945">
    <property type="entry name" value="NEUROTRANSMITTER GATED ION CHANNEL"/>
    <property type="match status" value="1"/>
</dbReference>
<evidence type="ECO:0000259" key="17">
    <source>
        <dbReference type="Pfam" id="PF02932"/>
    </source>
</evidence>
<dbReference type="SUPFAM" id="SSF90112">
    <property type="entry name" value="Neurotransmitter-gated ion-channel transmembrane pore"/>
    <property type="match status" value="1"/>
</dbReference>
<keyword evidence="7 15" id="KW-0406">Ion transport</keyword>
<evidence type="ECO:0000256" key="4">
    <source>
        <dbReference type="ARBA" id="ARBA00022692"/>
    </source>
</evidence>
<keyword evidence="8 15" id="KW-0472">Membrane</keyword>
<evidence type="ECO:0000256" key="13">
    <source>
        <dbReference type="ARBA" id="ARBA00023303"/>
    </source>
</evidence>
<feature type="domain" description="Neurotransmitter-gated ion-channel ligand-binding" evidence="16">
    <location>
        <begin position="51"/>
        <end position="261"/>
    </location>
</feature>